<protein>
    <submittedName>
        <fullName evidence="3">YncE family protein</fullName>
    </submittedName>
</protein>
<reference evidence="4" key="1">
    <citation type="journal article" date="2019" name="Int. J. Syst. Evol. Microbiol.">
        <title>The Global Catalogue of Microorganisms (GCM) 10K type strain sequencing project: providing services to taxonomists for standard genome sequencing and annotation.</title>
        <authorList>
            <consortium name="The Broad Institute Genomics Platform"/>
            <consortium name="The Broad Institute Genome Sequencing Center for Infectious Disease"/>
            <person name="Wu L."/>
            <person name="Ma J."/>
        </authorList>
    </citation>
    <scope>NUCLEOTIDE SEQUENCE [LARGE SCALE GENOMIC DNA]</scope>
    <source>
        <strain evidence="4">CCUG 50347</strain>
    </source>
</reference>
<proteinExistence type="predicted"/>
<feature type="signal peptide" evidence="2">
    <location>
        <begin position="1"/>
        <end position="21"/>
    </location>
</feature>
<accession>A0ABV9RC17</accession>
<feature type="chain" id="PRO_5046202802" evidence="2">
    <location>
        <begin position="22"/>
        <end position="373"/>
    </location>
</feature>
<dbReference type="Proteomes" id="UP001595909">
    <property type="component" value="Unassembled WGS sequence"/>
</dbReference>
<name>A0ABV9RC17_9PSEU</name>
<keyword evidence="2" id="KW-0732">Signal</keyword>
<dbReference type="SUPFAM" id="SSF75011">
    <property type="entry name" value="3-carboxy-cis,cis-mucoante lactonizing enzyme"/>
    <property type="match status" value="1"/>
</dbReference>
<evidence type="ECO:0000256" key="1">
    <source>
        <dbReference type="SAM" id="MobiDB-lite"/>
    </source>
</evidence>
<sequence length="373" mass="38010">MRRRTARAVVAVGLIAGLAAAGCSNDAPTPPAAPASPAPPVPTTTGFLPPGVPTEGTRPPTENLPLAAEPLGAPEPTSTPPGRQVQVGDAPEGVVVDPVTRTVAVAKRNPNELVLLDADTGEVRGRTPLPGFVRHLQLAGPGGPVLVPVESANAVVRVDLPGGTAQAPIVVGTVPHDVTQAPNGTVMAADELGGTVSAVRGDQVVKVFTDAVQPAGIVPVGNIVGMVDVRKNTLTTYDVDTLRIVGEVPSGAGPTHMVADRHGRMIATDTRGNAVIVFEPTSGPNGGPREVARVAQPGGPYGITYDPARDRVYVASSGTNEVIAYDMTTPQPREVGRVATVQNPYTLGVDPQTGRLYVAGVSTGAVQIVDPPA</sequence>
<gene>
    <name evidence="3" type="ORF">ACFPEL_04665</name>
</gene>
<dbReference type="InterPro" id="IPR051200">
    <property type="entry name" value="Host-pathogen_enzymatic-act"/>
</dbReference>
<dbReference type="PANTHER" id="PTHR47197">
    <property type="entry name" value="PROTEIN NIRF"/>
    <property type="match status" value="1"/>
</dbReference>
<keyword evidence="4" id="KW-1185">Reference proteome</keyword>
<organism evidence="3 4">
    <name type="scientific">Actinomycetospora chibensis</name>
    <dbReference type="NCBI Taxonomy" id="663606"/>
    <lineage>
        <taxon>Bacteria</taxon>
        <taxon>Bacillati</taxon>
        <taxon>Actinomycetota</taxon>
        <taxon>Actinomycetes</taxon>
        <taxon>Pseudonocardiales</taxon>
        <taxon>Pseudonocardiaceae</taxon>
        <taxon>Actinomycetospora</taxon>
    </lineage>
</organism>
<feature type="compositionally biased region" description="Low complexity" evidence="1">
    <location>
        <begin position="63"/>
        <end position="76"/>
    </location>
</feature>
<comment type="caution">
    <text evidence="3">The sequence shown here is derived from an EMBL/GenBank/DDBJ whole genome shotgun (WGS) entry which is preliminary data.</text>
</comment>
<dbReference type="EMBL" id="JBHSIM010000008">
    <property type="protein sequence ID" value="MFC4831694.1"/>
    <property type="molecule type" value="Genomic_DNA"/>
</dbReference>
<dbReference type="RefSeq" id="WP_274188689.1">
    <property type="nucleotide sequence ID" value="NZ_BAABHN010000008.1"/>
</dbReference>
<feature type="region of interest" description="Disordered" evidence="1">
    <location>
        <begin position="26"/>
        <end position="88"/>
    </location>
</feature>
<evidence type="ECO:0000313" key="3">
    <source>
        <dbReference type="EMBL" id="MFC4831694.1"/>
    </source>
</evidence>
<dbReference type="Gene3D" id="2.130.10.10">
    <property type="entry name" value="YVTN repeat-like/Quinoprotein amine dehydrogenase"/>
    <property type="match status" value="2"/>
</dbReference>
<evidence type="ECO:0000313" key="4">
    <source>
        <dbReference type="Proteomes" id="UP001595909"/>
    </source>
</evidence>
<dbReference type="PANTHER" id="PTHR47197:SF3">
    <property type="entry name" value="DIHYDRO-HEME D1 DEHYDROGENASE"/>
    <property type="match status" value="1"/>
</dbReference>
<dbReference type="InterPro" id="IPR015943">
    <property type="entry name" value="WD40/YVTN_repeat-like_dom_sf"/>
</dbReference>
<dbReference type="PROSITE" id="PS51257">
    <property type="entry name" value="PROKAR_LIPOPROTEIN"/>
    <property type="match status" value="1"/>
</dbReference>
<evidence type="ECO:0000256" key="2">
    <source>
        <dbReference type="SAM" id="SignalP"/>
    </source>
</evidence>
<feature type="compositionally biased region" description="Pro residues" evidence="1">
    <location>
        <begin position="28"/>
        <end position="42"/>
    </location>
</feature>